<comment type="caution">
    <text evidence="2">The sequence shown here is derived from an EMBL/GenBank/DDBJ whole genome shotgun (WGS) entry which is preliminary data.</text>
</comment>
<gene>
    <name evidence="2" type="ORF">SK128_003695</name>
</gene>
<reference evidence="2 3" key="1">
    <citation type="submission" date="2023-11" db="EMBL/GenBank/DDBJ databases">
        <title>Halocaridina rubra genome assembly.</title>
        <authorList>
            <person name="Smith C."/>
        </authorList>
    </citation>
    <scope>NUCLEOTIDE SEQUENCE [LARGE SCALE GENOMIC DNA]</scope>
    <source>
        <strain evidence="2">EP-1</strain>
        <tissue evidence="2">Whole</tissue>
    </source>
</reference>
<evidence type="ECO:0008006" key="4">
    <source>
        <dbReference type="Google" id="ProtNLM"/>
    </source>
</evidence>
<dbReference type="AlphaFoldDB" id="A0AAN8WEC2"/>
<feature type="compositionally biased region" description="Basic and acidic residues" evidence="1">
    <location>
        <begin position="382"/>
        <end position="392"/>
    </location>
</feature>
<feature type="region of interest" description="Disordered" evidence="1">
    <location>
        <begin position="530"/>
        <end position="620"/>
    </location>
</feature>
<protein>
    <recommendedName>
        <fullName evidence="4">DNA endonuclease RBBP8</fullName>
    </recommendedName>
</protein>
<keyword evidence="3" id="KW-1185">Reference proteome</keyword>
<feature type="compositionally biased region" description="Polar residues" evidence="1">
    <location>
        <begin position="358"/>
        <end position="369"/>
    </location>
</feature>
<dbReference type="Proteomes" id="UP001381693">
    <property type="component" value="Unassembled WGS sequence"/>
</dbReference>
<evidence type="ECO:0000313" key="3">
    <source>
        <dbReference type="Proteomes" id="UP001381693"/>
    </source>
</evidence>
<feature type="compositionally biased region" description="Basic and acidic residues" evidence="1">
    <location>
        <begin position="555"/>
        <end position="564"/>
    </location>
</feature>
<evidence type="ECO:0000313" key="2">
    <source>
        <dbReference type="EMBL" id="KAK7062939.1"/>
    </source>
</evidence>
<feature type="region of interest" description="Disordered" evidence="1">
    <location>
        <begin position="358"/>
        <end position="399"/>
    </location>
</feature>
<name>A0AAN8WEC2_HALRR</name>
<sequence>MGSFSYLTNFWTNVLKDKSMLEGVKPLLSIQDPEERAVKVIIHTLFVLFMDIKYERDEAVKRSINKKIEAVDHREPAEEIGEKNDSEIKQLEGNFVNFMKYRDQTHVDGDDKVHDNSEESAIKNCYQISDPALRLSGSSKEAVKLCKHENEQSTNISKLSPKKLSLKKTNVIEHKIPLNILAPETLPLDELMLHGNIDRKIAHAGEIISVPETIPIDTVMLGNEYGNTDFYETAPEYEIPVEDDEDISCIELRSPKNDENIITSGDSESEGSPILGKQHNNTQESSVRLKPKILDFELTQKEPMQTLNLNNTDQKSTEPREVASLNISTSDLFAENMLPKISSTPKSVLLDISHSNSASVGDLNVTSPSLLRPFDVPLKRNNSKENSPDSKTKLSQKQRYGTNVEVKGKLLTKSRSAMDVVSPRRTLRERSNKSGSRHCKGKLYEVHIEPVDFAKEKKYKQARISEMPLVPKTNATKLTDEESCMTYVDEVKAAVEASIKTKAMEDKMRENLNPRILKASPHQNVVIKDEKFNSESKEKCKTHEKRSVQISVEKTSQDATDKETCPSLPEEGKAKKRKLEKNHSCSPTKLSCSPRKHFSSNANITTPTKKKRRDDSFSDKEKTLKLDDVIAEINESPVRSQQNELSKSVTQPMRLKKHKTLPIKSNAFKKDVKNSCKSANFDAVLHQKNEFPKRALKEGPSTAFEDSFDIVPARDKEPSYAYCHDVVRKKATRRQLEGWSCHECKKWYEGLTFDPEEKKRLMNKCSKHRSKHNPVSNTPKNFWNPEWIDTPDASKN</sequence>
<feature type="region of interest" description="Disordered" evidence="1">
    <location>
        <begin position="765"/>
        <end position="796"/>
    </location>
</feature>
<evidence type="ECO:0000256" key="1">
    <source>
        <dbReference type="SAM" id="MobiDB-lite"/>
    </source>
</evidence>
<feature type="compositionally biased region" description="Basic and acidic residues" evidence="1">
    <location>
        <begin position="530"/>
        <end position="547"/>
    </location>
</feature>
<accession>A0AAN8WEC2</accession>
<organism evidence="2 3">
    <name type="scientific">Halocaridina rubra</name>
    <name type="common">Hawaiian red shrimp</name>
    <dbReference type="NCBI Taxonomy" id="373956"/>
    <lineage>
        <taxon>Eukaryota</taxon>
        <taxon>Metazoa</taxon>
        <taxon>Ecdysozoa</taxon>
        <taxon>Arthropoda</taxon>
        <taxon>Crustacea</taxon>
        <taxon>Multicrustacea</taxon>
        <taxon>Malacostraca</taxon>
        <taxon>Eumalacostraca</taxon>
        <taxon>Eucarida</taxon>
        <taxon>Decapoda</taxon>
        <taxon>Pleocyemata</taxon>
        <taxon>Caridea</taxon>
        <taxon>Atyoidea</taxon>
        <taxon>Atyidae</taxon>
        <taxon>Halocaridina</taxon>
    </lineage>
</organism>
<dbReference type="EMBL" id="JAXCGZ010021008">
    <property type="protein sequence ID" value="KAK7062939.1"/>
    <property type="molecule type" value="Genomic_DNA"/>
</dbReference>
<feature type="region of interest" description="Disordered" evidence="1">
    <location>
        <begin position="415"/>
        <end position="438"/>
    </location>
</feature>
<proteinExistence type="predicted"/>
<feature type="region of interest" description="Disordered" evidence="1">
    <location>
        <begin position="258"/>
        <end position="286"/>
    </location>
</feature>